<dbReference type="PROSITE" id="PS51015">
    <property type="entry name" value="YDG"/>
    <property type="match status" value="1"/>
</dbReference>
<reference evidence="5 6" key="1">
    <citation type="journal article" date="2018" name="Nat. Ecol. Evol.">
        <title>Pezizomycetes genomes reveal the molecular basis of ectomycorrhizal truffle lifestyle.</title>
        <authorList>
            <person name="Murat C."/>
            <person name="Payen T."/>
            <person name="Noel B."/>
            <person name="Kuo A."/>
            <person name="Morin E."/>
            <person name="Chen J."/>
            <person name="Kohler A."/>
            <person name="Krizsan K."/>
            <person name="Balestrini R."/>
            <person name="Da Silva C."/>
            <person name="Montanini B."/>
            <person name="Hainaut M."/>
            <person name="Levati E."/>
            <person name="Barry K.W."/>
            <person name="Belfiori B."/>
            <person name="Cichocki N."/>
            <person name="Clum A."/>
            <person name="Dockter R.B."/>
            <person name="Fauchery L."/>
            <person name="Guy J."/>
            <person name="Iotti M."/>
            <person name="Le Tacon F."/>
            <person name="Lindquist E.A."/>
            <person name="Lipzen A."/>
            <person name="Malagnac F."/>
            <person name="Mello A."/>
            <person name="Molinier V."/>
            <person name="Miyauchi S."/>
            <person name="Poulain J."/>
            <person name="Riccioni C."/>
            <person name="Rubini A."/>
            <person name="Sitrit Y."/>
            <person name="Splivallo R."/>
            <person name="Traeger S."/>
            <person name="Wang M."/>
            <person name="Zifcakova L."/>
            <person name="Wipf D."/>
            <person name="Zambonelli A."/>
            <person name="Paolocci F."/>
            <person name="Nowrousian M."/>
            <person name="Ottonello S."/>
            <person name="Baldrian P."/>
            <person name="Spatafora J.W."/>
            <person name="Henrissat B."/>
            <person name="Nagy L.G."/>
            <person name="Aury J.M."/>
            <person name="Wincker P."/>
            <person name="Grigoriev I.V."/>
            <person name="Bonfante P."/>
            <person name="Martin F.M."/>
        </authorList>
    </citation>
    <scope>NUCLEOTIDE SEQUENCE [LARGE SCALE GENOMIC DNA]</scope>
    <source>
        <strain evidence="5 6">120613-1</strain>
    </source>
</reference>
<dbReference type="SMART" id="SM00466">
    <property type="entry name" value="SRA"/>
    <property type="match status" value="1"/>
</dbReference>
<keyword evidence="6" id="KW-1185">Reference proteome</keyword>
<dbReference type="InterPro" id="IPR036987">
    <property type="entry name" value="SRA-YDG_sf"/>
</dbReference>
<comment type="subcellular location">
    <subcellularLocation>
        <location evidence="2">Nucleus</location>
    </subcellularLocation>
</comment>
<evidence type="ECO:0000256" key="3">
    <source>
        <dbReference type="SAM" id="MobiDB-lite"/>
    </source>
</evidence>
<dbReference type="OrthoDB" id="2270193at2759"/>
<name>A0A3N4JG61_9PEZI</name>
<organism evidence="5 6">
    <name type="scientific">Choiromyces venosus 120613-1</name>
    <dbReference type="NCBI Taxonomy" id="1336337"/>
    <lineage>
        <taxon>Eukaryota</taxon>
        <taxon>Fungi</taxon>
        <taxon>Dikarya</taxon>
        <taxon>Ascomycota</taxon>
        <taxon>Pezizomycotina</taxon>
        <taxon>Pezizomycetes</taxon>
        <taxon>Pezizales</taxon>
        <taxon>Tuberaceae</taxon>
        <taxon>Choiromyces</taxon>
    </lineage>
</organism>
<dbReference type="Pfam" id="PF02182">
    <property type="entry name" value="SAD_SRA"/>
    <property type="match status" value="1"/>
</dbReference>
<dbReference type="AlphaFoldDB" id="A0A3N4JG61"/>
<dbReference type="Proteomes" id="UP000276215">
    <property type="component" value="Unassembled WGS sequence"/>
</dbReference>
<dbReference type="EMBL" id="ML120406">
    <property type="protein sequence ID" value="RPA97262.1"/>
    <property type="molecule type" value="Genomic_DNA"/>
</dbReference>
<evidence type="ECO:0000313" key="6">
    <source>
        <dbReference type="Proteomes" id="UP000276215"/>
    </source>
</evidence>
<feature type="compositionally biased region" description="Low complexity" evidence="3">
    <location>
        <begin position="22"/>
        <end position="35"/>
    </location>
</feature>
<accession>A0A3N4JG61</accession>
<gene>
    <name evidence="5" type="ORF">L873DRAFT_1691616</name>
</gene>
<dbReference type="InterPro" id="IPR045134">
    <property type="entry name" value="UHRF1/2-like"/>
</dbReference>
<evidence type="ECO:0000259" key="4">
    <source>
        <dbReference type="PROSITE" id="PS51015"/>
    </source>
</evidence>
<dbReference type="PANTHER" id="PTHR14140:SF27">
    <property type="entry name" value="OS04G0289800 PROTEIN"/>
    <property type="match status" value="1"/>
</dbReference>
<dbReference type="PANTHER" id="PTHR14140">
    <property type="entry name" value="E3 UBIQUITIN-PROTEIN LIGASE UHRF-RELATED"/>
    <property type="match status" value="1"/>
</dbReference>
<dbReference type="InterPro" id="IPR015947">
    <property type="entry name" value="PUA-like_sf"/>
</dbReference>
<feature type="compositionally biased region" description="Basic and acidic residues" evidence="3">
    <location>
        <begin position="1"/>
        <end position="15"/>
    </location>
</feature>
<protein>
    <recommendedName>
        <fullName evidence="4">YDG domain-containing protein</fullName>
    </recommendedName>
</protein>
<evidence type="ECO:0000256" key="2">
    <source>
        <dbReference type="PROSITE-ProRule" id="PRU00358"/>
    </source>
</evidence>
<dbReference type="InterPro" id="IPR003105">
    <property type="entry name" value="SRA_YDG"/>
</dbReference>
<dbReference type="GO" id="GO:0016567">
    <property type="term" value="P:protein ubiquitination"/>
    <property type="evidence" value="ECO:0007669"/>
    <property type="project" value="TreeGrafter"/>
</dbReference>
<feature type="region of interest" description="Disordered" evidence="3">
    <location>
        <begin position="1"/>
        <end position="59"/>
    </location>
</feature>
<dbReference type="STRING" id="1336337.A0A3N4JG61"/>
<evidence type="ECO:0000313" key="5">
    <source>
        <dbReference type="EMBL" id="RPA97262.1"/>
    </source>
</evidence>
<keyword evidence="1 2" id="KW-0539">Nucleus</keyword>
<dbReference type="Gene3D" id="2.30.280.10">
    <property type="entry name" value="SRA-YDG"/>
    <property type="match status" value="1"/>
</dbReference>
<dbReference type="GO" id="GO:0061630">
    <property type="term" value="F:ubiquitin protein ligase activity"/>
    <property type="evidence" value="ECO:0007669"/>
    <property type="project" value="TreeGrafter"/>
</dbReference>
<feature type="domain" description="YDG" evidence="4">
    <location>
        <begin position="231"/>
        <end position="379"/>
    </location>
</feature>
<proteinExistence type="predicted"/>
<sequence length="416" mass="47294">MSDRPRVGRLQDLKFKRIPRNEVSSEAAGSSSSVGPNRRRISRRTPVESDDNDFGPGLRDEATRRLLKRRAPRNPVPPGERVVEKQTRFSSNRVISRNDLINLSVHAEKIAKVLKKKPQPSAADWQIVRGSLYQIPFENVDQKTVHNSGAMRELIKLEDGNFEFDLPEDISLDAQMILKRWRNGDYDPHLLRGIDLNQTVVPGRGGRPAKKRARHYKLEEDYNWKRDDNVEGNHDLFVGEWWPLQICALRDGAHGDMEAGISGNNIIGAISVIVSGGALYPDLDELERVLYCGTMGVEAPINYADDPEEREHGDRIPSPNTKYLLLAFEKATKIRLFRSSKSPSPYAPAEGLRYDGLYTIRAYEILDKKNAVYRFEMIREPNQAAIRGDPEDPGCKPNRVELAQWHNIKKTLKGER</sequence>
<dbReference type="GO" id="GO:0044027">
    <property type="term" value="P:negative regulation of gene expression via chromosomal CpG island methylation"/>
    <property type="evidence" value="ECO:0007669"/>
    <property type="project" value="TreeGrafter"/>
</dbReference>
<dbReference type="SUPFAM" id="SSF88697">
    <property type="entry name" value="PUA domain-like"/>
    <property type="match status" value="1"/>
</dbReference>
<evidence type="ECO:0000256" key="1">
    <source>
        <dbReference type="ARBA" id="ARBA00023242"/>
    </source>
</evidence>
<dbReference type="GO" id="GO:0005634">
    <property type="term" value="C:nucleus"/>
    <property type="evidence" value="ECO:0007669"/>
    <property type="project" value="UniProtKB-SubCell"/>
</dbReference>